<evidence type="ECO:0000313" key="3">
    <source>
        <dbReference type="Proteomes" id="UP000018144"/>
    </source>
</evidence>
<dbReference type="PROSITE" id="PS51197">
    <property type="entry name" value="HTH_RRF2_2"/>
    <property type="match status" value="1"/>
</dbReference>
<gene>
    <name evidence="2" type="ORF">PCON_05330</name>
</gene>
<sequence length="142" mass="15405">MVNSNQFSIAIHILCFLAFNASGRTTSELLGVSVNTNPAAIRRNMRKLTQAGLIQSSLGVHANITLAKPAEQITLLDVYRAVTDGQQEKFFAVHRSTCPTCPVGSKIPRMLDQVYGKVQVAMENELAAVTIASLAGQFDQKE</sequence>
<feature type="chain" id="PRO_5004651124" evidence="1">
    <location>
        <begin position="24"/>
        <end position="142"/>
    </location>
</feature>
<dbReference type="InterPro" id="IPR036390">
    <property type="entry name" value="WH_DNA-bd_sf"/>
</dbReference>
<dbReference type="EMBL" id="HF935271">
    <property type="protein sequence ID" value="CCX05743.1"/>
    <property type="molecule type" value="Genomic_DNA"/>
</dbReference>
<name>U4KVT5_PYROM</name>
<dbReference type="GO" id="GO:0005829">
    <property type="term" value="C:cytosol"/>
    <property type="evidence" value="ECO:0007669"/>
    <property type="project" value="TreeGrafter"/>
</dbReference>
<reference evidence="2 3" key="1">
    <citation type="journal article" date="2013" name="PLoS Genet.">
        <title>The genome and development-dependent transcriptomes of Pyronema confluens: a window into fungal evolution.</title>
        <authorList>
            <person name="Traeger S."/>
            <person name="Altegoer F."/>
            <person name="Freitag M."/>
            <person name="Gabaldon T."/>
            <person name="Kempken F."/>
            <person name="Kumar A."/>
            <person name="Marcet-Houben M."/>
            <person name="Poggeler S."/>
            <person name="Stajich J.E."/>
            <person name="Nowrousian M."/>
        </authorList>
    </citation>
    <scope>NUCLEOTIDE SEQUENCE [LARGE SCALE GENOMIC DNA]</scope>
    <source>
        <strain evidence="3">CBS 100304</strain>
        <tissue evidence="2">Vegetative mycelium</tissue>
    </source>
</reference>
<keyword evidence="1" id="KW-0732">Signal</keyword>
<dbReference type="eggNOG" id="ENOG502SZI8">
    <property type="taxonomic scope" value="Eukaryota"/>
</dbReference>
<feature type="signal peptide" evidence="1">
    <location>
        <begin position="1"/>
        <end position="23"/>
    </location>
</feature>
<dbReference type="Gene3D" id="1.10.10.10">
    <property type="entry name" value="Winged helix-like DNA-binding domain superfamily/Winged helix DNA-binding domain"/>
    <property type="match status" value="1"/>
</dbReference>
<dbReference type="AlphaFoldDB" id="U4KVT5"/>
<dbReference type="PANTHER" id="PTHR33221">
    <property type="entry name" value="WINGED HELIX-TURN-HELIX TRANSCRIPTIONAL REGULATOR, RRF2 FAMILY"/>
    <property type="match status" value="1"/>
</dbReference>
<dbReference type="GO" id="GO:0003700">
    <property type="term" value="F:DNA-binding transcription factor activity"/>
    <property type="evidence" value="ECO:0007669"/>
    <property type="project" value="TreeGrafter"/>
</dbReference>
<dbReference type="PANTHER" id="PTHR33221:SF15">
    <property type="entry name" value="HTH-TYPE TRANSCRIPTIONAL REGULATOR YWGB-RELATED"/>
    <property type="match status" value="1"/>
</dbReference>
<evidence type="ECO:0000313" key="2">
    <source>
        <dbReference type="EMBL" id="CCX05743.1"/>
    </source>
</evidence>
<protein>
    <submittedName>
        <fullName evidence="2">Similar to Putative HTH-type transcriptional regulator ywnA acc. no. P71036</fullName>
    </submittedName>
</protein>
<dbReference type="Pfam" id="PF02082">
    <property type="entry name" value="Rrf2"/>
    <property type="match status" value="1"/>
</dbReference>
<accession>U4KVT5</accession>
<dbReference type="Proteomes" id="UP000018144">
    <property type="component" value="Unassembled WGS sequence"/>
</dbReference>
<organism evidence="2 3">
    <name type="scientific">Pyronema omphalodes (strain CBS 100304)</name>
    <name type="common">Pyronema confluens</name>
    <dbReference type="NCBI Taxonomy" id="1076935"/>
    <lineage>
        <taxon>Eukaryota</taxon>
        <taxon>Fungi</taxon>
        <taxon>Dikarya</taxon>
        <taxon>Ascomycota</taxon>
        <taxon>Pezizomycotina</taxon>
        <taxon>Pezizomycetes</taxon>
        <taxon>Pezizales</taxon>
        <taxon>Pyronemataceae</taxon>
        <taxon>Pyronema</taxon>
    </lineage>
</organism>
<proteinExistence type="predicted"/>
<dbReference type="InterPro" id="IPR000944">
    <property type="entry name" value="Tscrpt_reg_Rrf2"/>
</dbReference>
<keyword evidence="3" id="KW-1185">Reference proteome</keyword>
<dbReference type="InterPro" id="IPR036388">
    <property type="entry name" value="WH-like_DNA-bd_sf"/>
</dbReference>
<evidence type="ECO:0000256" key="1">
    <source>
        <dbReference type="SAM" id="SignalP"/>
    </source>
</evidence>
<dbReference type="SUPFAM" id="SSF46785">
    <property type="entry name" value="Winged helix' DNA-binding domain"/>
    <property type="match status" value="1"/>
</dbReference>